<dbReference type="Proteomes" id="UP000179242">
    <property type="component" value="Unassembled WGS sequence"/>
</dbReference>
<proteinExistence type="inferred from homology"/>
<comment type="similarity">
    <text evidence="2 3">Belongs to the YajQ family.</text>
</comment>
<comment type="caution">
    <text evidence="4">The sequence shown here is derived from an EMBL/GenBank/DDBJ whole genome shotgun (WGS) entry which is preliminary data.</text>
</comment>
<dbReference type="CDD" id="cd11740">
    <property type="entry name" value="YajQ_like"/>
    <property type="match status" value="1"/>
</dbReference>
<dbReference type="GO" id="GO:0000166">
    <property type="term" value="F:nucleotide binding"/>
    <property type="evidence" value="ECO:0007669"/>
    <property type="project" value="UniProtKB-UniRule"/>
</dbReference>
<protein>
    <recommendedName>
        <fullName evidence="3">Nucleotide-binding protein A2438_04905</fullName>
    </recommendedName>
</protein>
<dbReference type="SUPFAM" id="SSF89963">
    <property type="entry name" value="YajQ-like"/>
    <property type="match status" value="2"/>
</dbReference>
<gene>
    <name evidence="4" type="ORF">A2438_04905</name>
</gene>
<evidence type="ECO:0000256" key="1">
    <source>
        <dbReference type="ARBA" id="ARBA00022741"/>
    </source>
</evidence>
<sequence length="163" mass="18456">MALDHSFDITSKANLSEIDNAVSMAMKEIVNRFDFKGSKSDITREAETLKIVSDDDYKLGQVIDVLKGKLVKRGISLKFLDPQKVEDSLGGLKKQDIKIKNGITQEQAKEINKIIKESKIKVQTQIQGDQIRVSSAKIDFLQEVITLLRSKNFPIELQFANYR</sequence>
<dbReference type="HAMAP" id="MF_00632">
    <property type="entry name" value="UPF0234"/>
    <property type="match status" value="1"/>
</dbReference>
<evidence type="ECO:0000256" key="2">
    <source>
        <dbReference type="ARBA" id="ARBA00093450"/>
    </source>
</evidence>
<dbReference type="EMBL" id="MEUJ01000005">
    <property type="protein sequence ID" value="OGC39840.1"/>
    <property type="molecule type" value="Genomic_DNA"/>
</dbReference>
<accession>A0A1F4U4U4</accession>
<dbReference type="PANTHER" id="PTHR30476">
    <property type="entry name" value="UPF0234 PROTEIN YAJQ"/>
    <property type="match status" value="1"/>
</dbReference>
<organism evidence="4 5">
    <name type="scientific">candidate division WOR-1 bacterium RIFOXYC2_FULL_46_14</name>
    <dbReference type="NCBI Taxonomy" id="1802587"/>
    <lineage>
        <taxon>Bacteria</taxon>
        <taxon>Bacillati</taxon>
        <taxon>Saganbacteria</taxon>
    </lineage>
</organism>
<evidence type="ECO:0000256" key="3">
    <source>
        <dbReference type="HAMAP-Rule" id="MF_00632"/>
    </source>
</evidence>
<dbReference type="InterPro" id="IPR007551">
    <property type="entry name" value="YajQ/Smlt4090-like"/>
</dbReference>
<dbReference type="InterPro" id="IPR035571">
    <property type="entry name" value="UPF0234-like_C"/>
</dbReference>
<reference evidence="4 5" key="1">
    <citation type="journal article" date="2016" name="Nat. Commun.">
        <title>Thousands of microbial genomes shed light on interconnected biogeochemical processes in an aquifer system.</title>
        <authorList>
            <person name="Anantharaman K."/>
            <person name="Brown C.T."/>
            <person name="Hug L.A."/>
            <person name="Sharon I."/>
            <person name="Castelle C.J."/>
            <person name="Probst A.J."/>
            <person name="Thomas B.C."/>
            <person name="Singh A."/>
            <person name="Wilkins M.J."/>
            <person name="Karaoz U."/>
            <person name="Brodie E.L."/>
            <person name="Williams K.H."/>
            <person name="Hubbard S.S."/>
            <person name="Banfield J.F."/>
        </authorList>
    </citation>
    <scope>NUCLEOTIDE SEQUENCE [LARGE SCALE GENOMIC DNA]</scope>
</reference>
<dbReference type="AlphaFoldDB" id="A0A1F4U4U4"/>
<keyword evidence="1 3" id="KW-0547">Nucleotide-binding</keyword>
<dbReference type="NCBIfam" id="NF003819">
    <property type="entry name" value="PRK05412.1"/>
    <property type="match status" value="1"/>
</dbReference>
<dbReference type="Gene3D" id="3.30.70.860">
    <property type="match status" value="1"/>
</dbReference>
<dbReference type="Gene3D" id="3.30.70.990">
    <property type="entry name" value="YajQ-like, domain 2"/>
    <property type="match status" value="1"/>
</dbReference>
<dbReference type="InterPro" id="IPR035570">
    <property type="entry name" value="UPF0234_N"/>
</dbReference>
<comment type="function">
    <text evidence="3">Nucleotide-binding protein.</text>
</comment>
<dbReference type="PANTHER" id="PTHR30476:SF0">
    <property type="entry name" value="UPF0234 PROTEIN YAJQ"/>
    <property type="match status" value="1"/>
</dbReference>
<evidence type="ECO:0000313" key="5">
    <source>
        <dbReference type="Proteomes" id="UP000179242"/>
    </source>
</evidence>
<dbReference type="Pfam" id="PF04461">
    <property type="entry name" value="YajQ"/>
    <property type="match status" value="1"/>
</dbReference>
<name>A0A1F4U4U4_UNCSA</name>
<dbReference type="GO" id="GO:0005829">
    <property type="term" value="C:cytosol"/>
    <property type="evidence" value="ECO:0007669"/>
    <property type="project" value="TreeGrafter"/>
</dbReference>
<dbReference type="InterPro" id="IPR036183">
    <property type="entry name" value="YajQ-like_sf"/>
</dbReference>
<evidence type="ECO:0000313" key="4">
    <source>
        <dbReference type="EMBL" id="OGC39840.1"/>
    </source>
</evidence>